<dbReference type="Proteomes" id="UP001597197">
    <property type="component" value="Unassembled WGS sequence"/>
</dbReference>
<gene>
    <name evidence="1" type="ORF">ACFSDX_12210</name>
</gene>
<name>A0ABW4QUD5_9BACT</name>
<comment type="caution">
    <text evidence="1">The sequence shown here is derived from an EMBL/GenBank/DDBJ whole genome shotgun (WGS) entry which is preliminary data.</text>
</comment>
<reference evidence="2" key="1">
    <citation type="journal article" date="2019" name="Int. J. Syst. Evol. Microbiol.">
        <title>The Global Catalogue of Microorganisms (GCM) 10K type strain sequencing project: providing services to taxonomists for standard genome sequencing and annotation.</title>
        <authorList>
            <consortium name="The Broad Institute Genomics Platform"/>
            <consortium name="The Broad Institute Genome Sequencing Center for Infectious Disease"/>
            <person name="Wu L."/>
            <person name="Ma J."/>
        </authorList>
    </citation>
    <scope>NUCLEOTIDE SEQUENCE [LARGE SCALE GENOMIC DNA]</scope>
    <source>
        <strain evidence="2">CGMCC 1.15795</strain>
    </source>
</reference>
<keyword evidence="2" id="KW-1185">Reference proteome</keyword>
<dbReference type="EMBL" id="JBHUFD010000003">
    <property type="protein sequence ID" value="MFD1873198.1"/>
    <property type="molecule type" value="Genomic_DNA"/>
</dbReference>
<evidence type="ECO:0000313" key="2">
    <source>
        <dbReference type="Proteomes" id="UP001597197"/>
    </source>
</evidence>
<evidence type="ECO:0008006" key="3">
    <source>
        <dbReference type="Google" id="ProtNLM"/>
    </source>
</evidence>
<dbReference type="PROSITE" id="PS51257">
    <property type="entry name" value="PROKAR_LIPOPROTEIN"/>
    <property type="match status" value="1"/>
</dbReference>
<sequence>MKKTALLPLGILLLAGCQNQEREQRLQKKEAELAHREQELLLREKALTLREQADQKAQQAVDSVRGLPLVDTALVRLAGTWATRMNCIETDCAGSAIGDSKNEQWEFSTEQGQVLVRASVGSKVVRVYSGRLQGSELLLTAQHQAGETLPDAIITAQLQLTADQRLEGRREINRPDNCRIVYALTLTRAPQPLLSR</sequence>
<accession>A0ABW4QUD5</accession>
<dbReference type="RefSeq" id="WP_382313764.1">
    <property type="nucleotide sequence ID" value="NZ_JBHUFD010000003.1"/>
</dbReference>
<protein>
    <recommendedName>
        <fullName evidence="3">Lipoprotein</fullName>
    </recommendedName>
</protein>
<proteinExistence type="predicted"/>
<organism evidence="1 2">
    <name type="scientific">Hymenobacter bucti</name>
    <dbReference type="NCBI Taxonomy" id="1844114"/>
    <lineage>
        <taxon>Bacteria</taxon>
        <taxon>Pseudomonadati</taxon>
        <taxon>Bacteroidota</taxon>
        <taxon>Cytophagia</taxon>
        <taxon>Cytophagales</taxon>
        <taxon>Hymenobacteraceae</taxon>
        <taxon>Hymenobacter</taxon>
    </lineage>
</organism>
<evidence type="ECO:0000313" key="1">
    <source>
        <dbReference type="EMBL" id="MFD1873198.1"/>
    </source>
</evidence>